<reference evidence="1 2" key="1">
    <citation type="submission" date="2021-06" db="EMBL/GenBank/DDBJ databases">
        <authorList>
            <person name="Palmer J.M."/>
        </authorList>
    </citation>
    <scope>NUCLEOTIDE SEQUENCE [LARGE SCALE GENOMIC DNA]</scope>
    <source>
        <strain evidence="1 2">XC_2019</strain>
        <tissue evidence="1">Muscle</tissue>
    </source>
</reference>
<evidence type="ECO:0000313" key="1">
    <source>
        <dbReference type="EMBL" id="MEQ2193779.1"/>
    </source>
</evidence>
<dbReference type="EMBL" id="JAHRIN010008685">
    <property type="protein sequence ID" value="MEQ2193779.1"/>
    <property type="molecule type" value="Genomic_DNA"/>
</dbReference>
<dbReference type="Proteomes" id="UP001434883">
    <property type="component" value="Unassembled WGS sequence"/>
</dbReference>
<keyword evidence="2" id="KW-1185">Reference proteome</keyword>
<comment type="caution">
    <text evidence="1">The sequence shown here is derived from an EMBL/GenBank/DDBJ whole genome shotgun (WGS) entry which is preliminary data.</text>
</comment>
<evidence type="ECO:0000313" key="2">
    <source>
        <dbReference type="Proteomes" id="UP001434883"/>
    </source>
</evidence>
<name>A0ABV0QDC5_9TELE</name>
<organism evidence="1 2">
    <name type="scientific">Xenoophorus captivus</name>
    <dbReference type="NCBI Taxonomy" id="1517983"/>
    <lineage>
        <taxon>Eukaryota</taxon>
        <taxon>Metazoa</taxon>
        <taxon>Chordata</taxon>
        <taxon>Craniata</taxon>
        <taxon>Vertebrata</taxon>
        <taxon>Euteleostomi</taxon>
        <taxon>Actinopterygii</taxon>
        <taxon>Neopterygii</taxon>
        <taxon>Teleostei</taxon>
        <taxon>Neoteleostei</taxon>
        <taxon>Acanthomorphata</taxon>
        <taxon>Ovalentaria</taxon>
        <taxon>Atherinomorphae</taxon>
        <taxon>Cyprinodontiformes</taxon>
        <taxon>Goodeidae</taxon>
        <taxon>Xenoophorus</taxon>
    </lineage>
</organism>
<gene>
    <name evidence="1" type="ORF">XENOCAPTIV_013561</name>
</gene>
<sequence length="121" mass="13453">MVMKRSIKPCYQGTRTSLLIRTFRIQSVFWFWDHGATTLHVLALFRTTNGMSLFGSHEEVLRAQLLSSSHISAQTKTCIEGAPIRCGGEQQQRHDCAATEMDSAPLRLSCESSVPGSNIPE</sequence>
<protein>
    <submittedName>
        <fullName evidence="1">Uncharacterized protein</fullName>
    </submittedName>
</protein>
<accession>A0ABV0QDC5</accession>
<proteinExistence type="predicted"/>